<organism evidence="2 3">
    <name type="scientific">Dendrobium chrysotoxum</name>
    <name type="common">Orchid</name>
    <dbReference type="NCBI Taxonomy" id="161865"/>
    <lineage>
        <taxon>Eukaryota</taxon>
        <taxon>Viridiplantae</taxon>
        <taxon>Streptophyta</taxon>
        <taxon>Embryophyta</taxon>
        <taxon>Tracheophyta</taxon>
        <taxon>Spermatophyta</taxon>
        <taxon>Magnoliopsida</taxon>
        <taxon>Liliopsida</taxon>
        <taxon>Asparagales</taxon>
        <taxon>Orchidaceae</taxon>
        <taxon>Epidendroideae</taxon>
        <taxon>Malaxideae</taxon>
        <taxon>Dendrobiinae</taxon>
        <taxon>Dendrobium</taxon>
    </lineage>
</organism>
<dbReference type="Gene3D" id="2.60.40.10">
    <property type="entry name" value="Immunoglobulins"/>
    <property type="match status" value="1"/>
</dbReference>
<accession>A0AAV7G7Q2</accession>
<dbReference type="CDD" id="cd02859">
    <property type="entry name" value="E_set_AMPKbeta_like_N"/>
    <property type="match status" value="1"/>
</dbReference>
<dbReference type="PANTHER" id="PTHR47434">
    <property type="entry name" value="PROTEIN PTST HOMOLOG 3, CHLOROPLASTIC"/>
    <property type="match status" value="1"/>
</dbReference>
<proteinExistence type="predicted"/>
<dbReference type="InterPro" id="IPR013783">
    <property type="entry name" value="Ig-like_fold"/>
</dbReference>
<dbReference type="GO" id="GO:0009507">
    <property type="term" value="C:chloroplast"/>
    <property type="evidence" value="ECO:0007669"/>
    <property type="project" value="UniProtKB-ARBA"/>
</dbReference>
<dbReference type="InterPro" id="IPR032640">
    <property type="entry name" value="AMPK1_CBM"/>
</dbReference>
<dbReference type="EMBL" id="JAGFBR010000017">
    <property type="protein sequence ID" value="KAH0451532.1"/>
    <property type="molecule type" value="Genomic_DNA"/>
</dbReference>
<dbReference type="PANTHER" id="PTHR47434:SF2">
    <property type="entry name" value="PROTEIN PTST HOMOLOG 3, CHLOROPLASTIC"/>
    <property type="match status" value="1"/>
</dbReference>
<keyword evidence="3" id="KW-1185">Reference proteome</keyword>
<dbReference type="SUPFAM" id="SSF81296">
    <property type="entry name" value="E set domains"/>
    <property type="match status" value="1"/>
</dbReference>
<evidence type="ECO:0000259" key="1">
    <source>
        <dbReference type="Pfam" id="PF16561"/>
    </source>
</evidence>
<protein>
    <recommendedName>
        <fullName evidence="1">AMP-activated protein kinase glycogen-binding domain-containing protein</fullName>
    </recommendedName>
</protein>
<reference evidence="2 3" key="1">
    <citation type="journal article" date="2021" name="Hortic Res">
        <title>Chromosome-scale assembly of the Dendrobium chrysotoxum genome enhances the understanding of orchid evolution.</title>
        <authorList>
            <person name="Zhang Y."/>
            <person name="Zhang G.Q."/>
            <person name="Zhang D."/>
            <person name="Liu X.D."/>
            <person name="Xu X.Y."/>
            <person name="Sun W.H."/>
            <person name="Yu X."/>
            <person name="Zhu X."/>
            <person name="Wang Z.W."/>
            <person name="Zhao X."/>
            <person name="Zhong W.Y."/>
            <person name="Chen H."/>
            <person name="Yin W.L."/>
            <person name="Huang T."/>
            <person name="Niu S.C."/>
            <person name="Liu Z.J."/>
        </authorList>
    </citation>
    <scope>NUCLEOTIDE SEQUENCE [LARGE SCALE GENOMIC DNA]</scope>
    <source>
        <strain evidence="2">Lindl</strain>
    </source>
</reference>
<feature type="domain" description="AMP-activated protein kinase glycogen-binding" evidence="1">
    <location>
        <begin position="15"/>
        <end position="66"/>
    </location>
</feature>
<dbReference type="Pfam" id="PF16561">
    <property type="entry name" value="AMPK1_CBM"/>
    <property type="match status" value="1"/>
</dbReference>
<dbReference type="Proteomes" id="UP000775213">
    <property type="component" value="Unassembled WGS sequence"/>
</dbReference>
<dbReference type="InterPro" id="IPR014756">
    <property type="entry name" value="Ig_E-set"/>
</dbReference>
<name>A0AAV7G7Q2_DENCH</name>
<evidence type="ECO:0000313" key="2">
    <source>
        <dbReference type="EMBL" id="KAH0451532.1"/>
    </source>
</evidence>
<evidence type="ECO:0000313" key="3">
    <source>
        <dbReference type="Proteomes" id="UP000775213"/>
    </source>
</evidence>
<comment type="caution">
    <text evidence="2">The sequence shown here is derived from an EMBL/GenBank/DDBJ whole genome shotgun (WGS) entry which is preliminary data.</text>
</comment>
<dbReference type="AlphaFoldDB" id="A0AAV7G7Q2"/>
<gene>
    <name evidence="2" type="ORF">IEQ34_018831</name>
</gene>
<sequence length="67" mass="7972">MKTNTSRSYDSPYRTSKLWSTILWLYPGTYEIKFVVDGQWMIDPQREVATNGHITNNVLRVDRRDIH</sequence>